<name>A0ABS8EXH9_9FIRM</name>
<gene>
    <name evidence="1" type="ORF">LKD42_07635</name>
</gene>
<dbReference type="Proteomes" id="UP001299235">
    <property type="component" value="Unassembled WGS sequence"/>
</dbReference>
<keyword evidence="2" id="KW-1185">Reference proteome</keyword>
<organism evidence="1 2">
    <name type="scientific">Hominisplanchenecus faecis</name>
    <dbReference type="NCBI Taxonomy" id="2885351"/>
    <lineage>
        <taxon>Bacteria</taxon>
        <taxon>Bacillati</taxon>
        <taxon>Bacillota</taxon>
        <taxon>Clostridia</taxon>
        <taxon>Lachnospirales</taxon>
        <taxon>Lachnospiraceae</taxon>
        <taxon>Hominisplanchenecus</taxon>
    </lineage>
</organism>
<reference evidence="1 2" key="1">
    <citation type="submission" date="2021-10" db="EMBL/GenBank/DDBJ databases">
        <title>Anaerobic single-cell dispensing facilitates the cultivation of human gut bacteria.</title>
        <authorList>
            <person name="Afrizal A."/>
        </authorList>
    </citation>
    <scope>NUCLEOTIDE SEQUENCE [LARGE SCALE GENOMIC DNA]</scope>
    <source>
        <strain evidence="1 2">CLA-AA-H246</strain>
    </source>
</reference>
<comment type="caution">
    <text evidence="1">The sequence shown here is derived from an EMBL/GenBank/DDBJ whole genome shotgun (WGS) entry which is preliminary data.</text>
</comment>
<sequence length="186" mass="21707">MEQIYLAFVDTPGFFASIIRRVIGIPYVHVVLSMDADLREAYSVGRRNPAVPLIAGFEKENTLEIEAVFPHAKYKVVRMQCTAEQKKSIARQLLQCYKQRKRYHYCIIGLPFILFQIPFYQKNHYTCSSFVTNILEQNGISLFQKHFSLVTPRDFYELEQTETIFEGSLHDFNRKVYLMIGAAYES</sequence>
<dbReference type="Gene3D" id="3.90.1720.10">
    <property type="entry name" value="endopeptidase domain like (from Nostoc punctiforme)"/>
    <property type="match status" value="1"/>
</dbReference>
<evidence type="ECO:0000313" key="2">
    <source>
        <dbReference type="Proteomes" id="UP001299235"/>
    </source>
</evidence>
<accession>A0ABS8EXH9</accession>
<proteinExistence type="predicted"/>
<evidence type="ECO:0000313" key="1">
    <source>
        <dbReference type="EMBL" id="MCC2149127.1"/>
    </source>
</evidence>
<dbReference type="RefSeq" id="WP_022118725.1">
    <property type="nucleotide sequence ID" value="NZ_JAJEQE010000021.1"/>
</dbReference>
<dbReference type="EMBL" id="JAJEQE010000021">
    <property type="protein sequence ID" value="MCC2149127.1"/>
    <property type="molecule type" value="Genomic_DNA"/>
</dbReference>
<protein>
    <submittedName>
        <fullName evidence="1">Uncharacterized protein</fullName>
    </submittedName>
</protein>